<feature type="chain" id="PRO_5039146433" evidence="3">
    <location>
        <begin position="22"/>
        <end position="385"/>
    </location>
</feature>
<dbReference type="EMBL" id="JAJBMB010000001">
    <property type="protein sequence ID" value="MCB5444994.1"/>
    <property type="molecule type" value="Genomic_DNA"/>
</dbReference>
<dbReference type="GeneID" id="89564960"/>
<comment type="similarity">
    <text evidence="1">Belongs to the bacterial solute-binding protein 8 family.</text>
</comment>
<dbReference type="RefSeq" id="WP_007287113.1">
    <property type="nucleotide sequence ID" value="NZ_CABIXZ010000001.1"/>
</dbReference>
<evidence type="ECO:0000259" key="4">
    <source>
        <dbReference type="PROSITE" id="PS50983"/>
    </source>
</evidence>
<dbReference type="GO" id="GO:0071281">
    <property type="term" value="P:cellular response to iron ion"/>
    <property type="evidence" value="ECO:0007669"/>
    <property type="project" value="TreeGrafter"/>
</dbReference>
<evidence type="ECO:0000256" key="1">
    <source>
        <dbReference type="ARBA" id="ARBA00008814"/>
    </source>
</evidence>
<evidence type="ECO:0000313" key="7">
    <source>
        <dbReference type="Proteomes" id="UP001299409"/>
    </source>
</evidence>
<dbReference type="PANTHER" id="PTHR30535:SF34">
    <property type="entry name" value="MOLYBDATE-BINDING PROTEIN MOLA"/>
    <property type="match status" value="1"/>
</dbReference>
<dbReference type="PROSITE" id="PS50983">
    <property type="entry name" value="FE_B12_PBP"/>
    <property type="match status" value="1"/>
</dbReference>
<reference evidence="5 7" key="2">
    <citation type="submission" date="2021-10" db="EMBL/GenBank/DDBJ databases">
        <title>Collection of gut derived symbiotic bacterial strains cultured from healthy donors.</title>
        <authorList>
            <person name="Lin H."/>
            <person name="Littmann E."/>
            <person name="Claire K."/>
            <person name="Pamer E."/>
        </authorList>
    </citation>
    <scope>NUCLEOTIDE SEQUENCE [LARGE SCALE GENOMIC DNA]</scope>
    <source>
        <strain evidence="5 7">MSK.17.68</strain>
    </source>
</reference>
<keyword evidence="7" id="KW-1185">Reference proteome</keyword>
<evidence type="ECO:0000313" key="5">
    <source>
        <dbReference type="EMBL" id="MCB5444994.1"/>
    </source>
</evidence>
<keyword evidence="3" id="KW-0732">Signal</keyword>
<dbReference type="Gene3D" id="3.40.50.1980">
    <property type="entry name" value="Nitrogenase molybdenum iron protein domain"/>
    <property type="match status" value="2"/>
</dbReference>
<accession>A0A6N2ZZD4</accession>
<reference evidence="6" key="1">
    <citation type="submission" date="2019-11" db="EMBL/GenBank/DDBJ databases">
        <authorList>
            <person name="Feng L."/>
        </authorList>
    </citation>
    <scope>NUCLEOTIDE SEQUENCE</scope>
    <source>
        <strain evidence="6">IbartlettiiLFYP30</strain>
    </source>
</reference>
<dbReference type="Pfam" id="PF01497">
    <property type="entry name" value="Peripla_BP_2"/>
    <property type="match status" value="1"/>
</dbReference>
<dbReference type="PANTHER" id="PTHR30535">
    <property type="entry name" value="VITAMIN B12-BINDING PROTEIN"/>
    <property type="match status" value="1"/>
</dbReference>
<dbReference type="EMBL" id="CACRUE010000013">
    <property type="protein sequence ID" value="VYT83176.1"/>
    <property type="molecule type" value="Genomic_DNA"/>
</dbReference>
<dbReference type="SUPFAM" id="SSF53807">
    <property type="entry name" value="Helical backbone' metal receptor"/>
    <property type="match status" value="1"/>
</dbReference>
<evidence type="ECO:0000256" key="2">
    <source>
        <dbReference type="SAM" id="MobiDB-lite"/>
    </source>
</evidence>
<dbReference type="Gene3D" id="1.20.58.2180">
    <property type="match status" value="1"/>
</dbReference>
<name>A0A6N2ZZD4_9FIRM</name>
<dbReference type="AlphaFoldDB" id="A0A6N2ZZD4"/>
<dbReference type="InterPro" id="IPR050902">
    <property type="entry name" value="ABC_Transporter_SBP"/>
</dbReference>
<evidence type="ECO:0000256" key="3">
    <source>
        <dbReference type="SAM" id="SignalP"/>
    </source>
</evidence>
<dbReference type="PROSITE" id="PS51257">
    <property type="entry name" value="PROKAR_LIPOPROTEIN"/>
    <property type="match status" value="1"/>
</dbReference>
<feature type="compositionally biased region" description="Low complexity" evidence="2">
    <location>
        <begin position="29"/>
        <end position="46"/>
    </location>
</feature>
<evidence type="ECO:0000313" key="6">
    <source>
        <dbReference type="EMBL" id="VYT83176.1"/>
    </source>
</evidence>
<feature type="signal peptide" evidence="3">
    <location>
        <begin position="1"/>
        <end position="21"/>
    </location>
</feature>
<protein>
    <submittedName>
        <fullName evidence="5 6">ABC transporter substrate-binding protein</fullName>
    </submittedName>
</protein>
<gene>
    <name evidence="6" type="ORF">IBLFYP30_01089</name>
    <name evidence="5" type="ORF">LIP50_02120</name>
</gene>
<dbReference type="InterPro" id="IPR002491">
    <property type="entry name" value="ABC_transptr_periplasmic_BD"/>
</dbReference>
<feature type="region of interest" description="Disordered" evidence="2">
    <location>
        <begin position="29"/>
        <end position="49"/>
    </location>
</feature>
<organism evidence="6">
    <name type="scientific">Intestinibacter bartlettii</name>
    <dbReference type="NCBI Taxonomy" id="261299"/>
    <lineage>
        <taxon>Bacteria</taxon>
        <taxon>Bacillati</taxon>
        <taxon>Bacillota</taxon>
        <taxon>Clostridia</taxon>
        <taxon>Peptostreptococcales</taxon>
        <taxon>Peptostreptococcaceae</taxon>
        <taxon>Intestinibacter</taxon>
    </lineage>
</organism>
<dbReference type="Proteomes" id="UP001299409">
    <property type="component" value="Unassembled WGS sequence"/>
</dbReference>
<proteinExistence type="inferred from homology"/>
<sequence length="385" mass="42659">MKKFKKIICAILIAAMVPVFGGCSSSSSSSSSSKANASSSQASSSSDTITITDQAGNEVTLPKDIKRIAVCDILPLPSVLTVFFNSGDKIVGMSEPSMTAAKNGLLGELYPEILKADTGFIKDSEVNTEELLKLKPDVVFYGASNPEMGDKLREAGFNAVAISVNKWEYNTIETLNNWIDLLSQIFPEDAKADVVKKHSEEVYKMVQDRVKDIPDDERANVFFLFKYDETSIATSGNSFFGSWWAKAIGAKNVADDIEKDNAVPVNMEQIYKYNPDIIFMTNFTQAQPKDLYNNTIGSNDWSKVKAVEDKKVYKMPLGMYRSYTPGADTPMTLLWLAKTTYPDKFKDIDLTKEVKDYYKEVFGVDLSDKQVESIFAPTSDAAEGF</sequence>
<feature type="domain" description="Fe/B12 periplasmic-binding" evidence="4">
    <location>
        <begin position="67"/>
        <end position="344"/>
    </location>
</feature>